<evidence type="ECO:0000256" key="6">
    <source>
        <dbReference type="SAM" id="Phobius"/>
    </source>
</evidence>
<dbReference type="AlphaFoldDB" id="A0A5B8CVF0"/>
<accession>A0A5B8CVF0</accession>
<dbReference type="GO" id="GO:0005886">
    <property type="term" value="C:plasma membrane"/>
    <property type="evidence" value="ECO:0007669"/>
    <property type="project" value="TreeGrafter"/>
</dbReference>
<reference evidence="9" key="1">
    <citation type="journal article" date="2019" name="ISME J.">
        <title>Evolution in action: habitat transition from sediment to the pelagial leads to genome streamlining in Methylophilaceae.</title>
        <authorList>
            <person name="Salcher M."/>
            <person name="Schaefle D."/>
            <person name="Kaspar M."/>
            <person name="Neuenschwander S.M."/>
            <person name="Ghai R."/>
        </authorList>
    </citation>
    <scope>NUCLEOTIDE SEQUENCE [LARGE SCALE GENOMIC DNA]</scope>
    <source>
        <strain evidence="9">MMS-M-51</strain>
    </source>
</reference>
<comment type="subcellular location">
    <subcellularLocation>
        <location evidence="1">Membrane</location>
        <topology evidence="1">Multi-pass membrane protein</topology>
    </subcellularLocation>
</comment>
<keyword evidence="3 6" id="KW-0812">Transmembrane</keyword>
<dbReference type="GO" id="GO:0015093">
    <property type="term" value="F:ferrous iron transmembrane transporter activity"/>
    <property type="evidence" value="ECO:0007669"/>
    <property type="project" value="TreeGrafter"/>
</dbReference>
<keyword evidence="9" id="KW-1185">Reference proteome</keyword>
<keyword evidence="4 6" id="KW-1133">Transmembrane helix</keyword>
<keyword evidence="2" id="KW-0813">Transport</keyword>
<feature type="transmembrane region" description="Helical" evidence="6">
    <location>
        <begin position="165"/>
        <end position="183"/>
    </location>
</feature>
<proteinExistence type="predicted"/>
<protein>
    <recommendedName>
        <fullName evidence="7">Cation efflux protein transmembrane domain-containing protein</fullName>
    </recommendedName>
</protein>
<evidence type="ECO:0000313" key="9">
    <source>
        <dbReference type="Proteomes" id="UP000311008"/>
    </source>
</evidence>
<dbReference type="EMBL" id="CP040946">
    <property type="protein sequence ID" value="QDC45209.1"/>
    <property type="molecule type" value="Genomic_DNA"/>
</dbReference>
<evidence type="ECO:0000256" key="5">
    <source>
        <dbReference type="ARBA" id="ARBA00023136"/>
    </source>
</evidence>
<dbReference type="PANTHER" id="PTHR43840:SF15">
    <property type="entry name" value="MITOCHONDRIAL METAL TRANSPORTER 1-RELATED"/>
    <property type="match status" value="1"/>
</dbReference>
<evidence type="ECO:0000313" key="8">
    <source>
        <dbReference type="EMBL" id="QDC45209.1"/>
    </source>
</evidence>
<dbReference type="GO" id="GO:0015086">
    <property type="term" value="F:cadmium ion transmembrane transporter activity"/>
    <property type="evidence" value="ECO:0007669"/>
    <property type="project" value="TreeGrafter"/>
</dbReference>
<dbReference type="InterPro" id="IPR058533">
    <property type="entry name" value="Cation_efflux_TM"/>
</dbReference>
<keyword evidence="5 6" id="KW-0472">Membrane</keyword>
<feature type="transmembrane region" description="Helical" evidence="6">
    <location>
        <begin position="124"/>
        <end position="144"/>
    </location>
</feature>
<evidence type="ECO:0000256" key="4">
    <source>
        <dbReference type="ARBA" id="ARBA00022989"/>
    </source>
</evidence>
<dbReference type="RefSeq" id="WP_140004533.1">
    <property type="nucleotide sequence ID" value="NZ_CP040946.1"/>
</dbReference>
<feature type="transmembrane region" description="Helical" evidence="6">
    <location>
        <begin position="195"/>
        <end position="215"/>
    </location>
</feature>
<dbReference type="PROSITE" id="PS51257">
    <property type="entry name" value="PROKAR_LIPOPROTEIN"/>
    <property type="match status" value="1"/>
</dbReference>
<evidence type="ECO:0000256" key="2">
    <source>
        <dbReference type="ARBA" id="ARBA00022448"/>
    </source>
</evidence>
<dbReference type="KEGG" id="mmec:FIU01_12215"/>
<dbReference type="InterPro" id="IPR027469">
    <property type="entry name" value="Cation_efflux_TMD_sf"/>
</dbReference>
<gene>
    <name evidence="8" type="ORF">FIU01_12215</name>
</gene>
<evidence type="ECO:0000256" key="3">
    <source>
        <dbReference type="ARBA" id="ARBA00022692"/>
    </source>
</evidence>
<dbReference type="GO" id="GO:0006882">
    <property type="term" value="P:intracellular zinc ion homeostasis"/>
    <property type="evidence" value="ECO:0007669"/>
    <property type="project" value="TreeGrafter"/>
</dbReference>
<feature type="transmembrane region" description="Helical" evidence="6">
    <location>
        <begin position="21"/>
        <end position="42"/>
    </location>
</feature>
<feature type="domain" description="Cation efflux protein transmembrane" evidence="7">
    <location>
        <begin position="23"/>
        <end position="223"/>
    </location>
</feature>
<evidence type="ECO:0000256" key="1">
    <source>
        <dbReference type="ARBA" id="ARBA00004141"/>
    </source>
</evidence>
<sequence>MLNLIRKYTSRVRSNNPEQTALKVSLFATALLGCTATLFAIWADSAALLLDGAFGLSDILFSWAALKVSRLIQNGHSKNYPFGYHAFEAFLNLVNALMAMALLVFSALMALIAISHGGRHPHSLAVAIFALFSAIVCLLMWRFTDAKAKESGSALLKLDVVNWQIDGLITLAISIGFFMATLIEHTFLARFAPYFDPMIVLFVCIIAFPEPLSIFKRFLKQLLGANTMPALSARINSLYTLAFLQNSPTFHACIHEDLDIECKSLELGRMIYIWIELKVPCDHKLAQLCHQFELRTDLERLYRHNFKDRNVCVDVIFTPAKQDLQFLQFA</sequence>
<dbReference type="Pfam" id="PF01545">
    <property type="entry name" value="Cation_efflux"/>
    <property type="match status" value="1"/>
</dbReference>
<dbReference type="OrthoDB" id="2388015at2"/>
<organism evidence="8 9">
    <name type="scientific">Methylophilus medardicus</name>
    <dbReference type="NCBI Taxonomy" id="2588534"/>
    <lineage>
        <taxon>Bacteria</taxon>
        <taxon>Pseudomonadati</taxon>
        <taxon>Pseudomonadota</taxon>
        <taxon>Betaproteobacteria</taxon>
        <taxon>Nitrosomonadales</taxon>
        <taxon>Methylophilaceae</taxon>
        <taxon>Methylophilus</taxon>
    </lineage>
</organism>
<feature type="transmembrane region" description="Helical" evidence="6">
    <location>
        <begin position="89"/>
        <end position="112"/>
    </location>
</feature>
<dbReference type="InterPro" id="IPR050291">
    <property type="entry name" value="CDF_Transporter"/>
</dbReference>
<name>A0A5B8CVF0_9PROT</name>
<feature type="transmembrane region" description="Helical" evidence="6">
    <location>
        <begin position="48"/>
        <end position="68"/>
    </location>
</feature>
<dbReference type="GO" id="GO:0015341">
    <property type="term" value="F:zinc efflux antiporter activity"/>
    <property type="evidence" value="ECO:0007669"/>
    <property type="project" value="TreeGrafter"/>
</dbReference>
<dbReference type="PANTHER" id="PTHR43840">
    <property type="entry name" value="MITOCHONDRIAL METAL TRANSPORTER 1-RELATED"/>
    <property type="match status" value="1"/>
</dbReference>
<dbReference type="SUPFAM" id="SSF161111">
    <property type="entry name" value="Cation efflux protein transmembrane domain-like"/>
    <property type="match status" value="1"/>
</dbReference>
<evidence type="ECO:0000259" key="7">
    <source>
        <dbReference type="Pfam" id="PF01545"/>
    </source>
</evidence>
<dbReference type="Gene3D" id="1.20.1510.10">
    <property type="entry name" value="Cation efflux protein transmembrane domain"/>
    <property type="match status" value="1"/>
</dbReference>
<dbReference type="Proteomes" id="UP000311008">
    <property type="component" value="Chromosome"/>
</dbReference>